<protein>
    <recommendedName>
        <fullName evidence="3">GcrA cell cycle regulator</fullName>
    </recommendedName>
</protein>
<dbReference type="AlphaFoldDB" id="A0A1R4G1T6"/>
<evidence type="ECO:0000313" key="1">
    <source>
        <dbReference type="EMBL" id="SJM62136.1"/>
    </source>
</evidence>
<reference evidence="1 2" key="1">
    <citation type="submission" date="2017-02" db="EMBL/GenBank/DDBJ databases">
        <authorList>
            <person name="Peterson S.W."/>
        </authorList>
    </citation>
    <scope>NUCLEOTIDE SEQUENCE [LARGE SCALE GENOMIC DNA]</scope>
    <source>
        <strain evidence="1 2">3F5N</strain>
    </source>
</reference>
<evidence type="ECO:0000313" key="2">
    <source>
        <dbReference type="Proteomes" id="UP000195766"/>
    </source>
</evidence>
<dbReference type="InterPro" id="IPR011681">
    <property type="entry name" value="GcrA"/>
</dbReference>
<organism evidence="1 2">
    <name type="scientific">Brevundimonas diminuta 3F5N</name>
    <dbReference type="NCBI Taxonomy" id="1255603"/>
    <lineage>
        <taxon>Bacteria</taxon>
        <taxon>Pseudomonadati</taxon>
        <taxon>Pseudomonadota</taxon>
        <taxon>Alphaproteobacteria</taxon>
        <taxon>Caulobacterales</taxon>
        <taxon>Caulobacteraceae</taxon>
        <taxon>Brevundimonas</taxon>
    </lineage>
</organism>
<gene>
    <name evidence="1" type="ORF">FM111_08770</name>
</gene>
<dbReference type="Proteomes" id="UP000195766">
    <property type="component" value="Unassembled WGS sequence"/>
</dbReference>
<accession>A0A1R4G1T6</accession>
<name>A0A1R4G1T6_BREDI</name>
<sequence>MKAGQCRWPYGCSGEAGFGLCGRTVARGAFCAAHAEVGYQKRICTTESLLRLVGAD</sequence>
<dbReference type="EMBL" id="FUIE01000045">
    <property type="protein sequence ID" value="SJM62136.1"/>
    <property type="molecule type" value="Genomic_DNA"/>
</dbReference>
<evidence type="ECO:0008006" key="3">
    <source>
        <dbReference type="Google" id="ProtNLM"/>
    </source>
</evidence>
<proteinExistence type="predicted"/>
<dbReference type="Pfam" id="PF07750">
    <property type="entry name" value="GcrA"/>
    <property type="match status" value="1"/>
</dbReference>